<gene>
    <name evidence="2" type="ORF">J2Y00_003304</name>
</gene>
<evidence type="ECO:0000256" key="1">
    <source>
        <dbReference type="SAM" id="MobiDB-lite"/>
    </source>
</evidence>
<organism evidence="2 3">
    <name type="scientific">Deinococcus soli</name>
    <name type="common">ex Cha et al. 2016</name>
    <dbReference type="NCBI Taxonomy" id="1309411"/>
    <lineage>
        <taxon>Bacteria</taxon>
        <taxon>Thermotogati</taxon>
        <taxon>Deinococcota</taxon>
        <taxon>Deinococci</taxon>
        <taxon>Deinococcales</taxon>
        <taxon>Deinococcaceae</taxon>
        <taxon>Deinococcus</taxon>
    </lineage>
</organism>
<dbReference type="EMBL" id="JAVDQK010000008">
    <property type="protein sequence ID" value="MDR6219700.1"/>
    <property type="molecule type" value="Genomic_DNA"/>
</dbReference>
<comment type="caution">
    <text evidence="2">The sequence shown here is derived from an EMBL/GenBank/DDBJ whole genome shotgun (WGS) entry which is preliminary data.</text>
</comment>
<protein>
    <submittedName>
        <fullName evidence="2">Uncharacterized protein</fullName>
    </submittedName>
</protein>
<feature type="region of interest" description="Disordered" evidence="1">
    <location>
        <begin position="1"/>
        <end position="47"/>
    </location>
</feature>
<name>A0AAE3XGF6_9DEIO</name>
<dbReference type="Proteomes" id="UP001185331">
    <property type="component" value="Unassembled WGS sequence"/>
</dbReference>
<dbReference type="AlphaFoldDB" id="A0AAE3XGF6"/>
<proteinExistence type="predicted"/>
<dbReference type="RefSeq" id="WP_309869436.1">
    <property type="nucleotide sequence ID" value="NZ_JAVDQK010000008.1"/>
</dbReference>
<evidence type="ECO:0000313" key="2">
    <source>
        <dbReference type="EMBL" id="MDR6219700.1"/>
    </source>
</evidence>
<accession>A0AAE3XGF6</accession>
<evidence type="ECO:0000313" key="3">
    <source>
        <dbReference type="Proteomes" id="UP001185331"/>
    </source>
</evidence>
<sequence length="47" mass="4376">MPAGSPSTTPSGTATPGTPATSTPDAPDGDPGDRTPTARGAVASPPT</sequence>
<feature type="compositionally biased region" description="Low complexity" evidence="1">
    <location>
        <begin position="1"/>
        <end position="26"/>
    </location>
</feature>
<reference evidence="2" key="1">
    <citation type="submission" date="2023-07" db="EMBL/GenBank/DDBJ databases">
        <title>Sorghum-associated microbial communities from plants grown in Nebraska, USA.</title>
        <authorList>
            <person name="Schachtman D."/>
        </authorList>
    </citation>
    <scope>NUCLEOTIDE SEQUENCE</scope>
    <source>
        <strain evidence="2">BE330</strain>
    </source>
</reference>